<gene>
    <name evidence="10" type="ORF">FNF29_05740</name>
    <name evidence="11" type="ORF">FNF31_06325</name>
</gene>
<dbReference type="InterPro" id="IPR017861">
    <property type="entry name" value="KAE1/TsaD"/>
</dbReference>
<comment type="function">
    <text evidence="7">Required for the formation of a threonylcarbamoyl group on adenosine at position 37 (t(6)A37) in mitochondrial tRNAs that read codons beginning with adenine. Probably involved in the transfer of the threonylcarbamoyl moiety of threonylcarbamoyl-AMP (TC-AMP) to the N6 group of A37. Involved in mitochondrial genome maintenance.</text>
</comment>
<dbReference type="GO" id="GO:0061711">
    <property type="term" value="F:tRNA N(6)-L-threonylcarbamoyladenine synthase activity"/>
    <property type="evidence" value="ECO:0007669"/>
    <property type="project" value="UniProtKB-EC"/>
</dbReference>
<accession>A0A5A8CN74</accession>
<comment type="similarity">
    <text evidence="7">Belongs to the KAE1 / TsaD family.</text>
</comment>
<dbReference type="Gene3D" id="3.30.420.40">
    <property type="match status" value="3"/>
</dbReference>
<evidence type="ECO:0000313" key="10">
    <source>
        <dbReference type="EMBL" id="KAA0149729.1"/>
    </source>
</evidence>
<comment type="caution">
    <text evidence="11">The sequence shown here is derived from an EMBL/GenBank/DDBJ whole genome shotgun (WGS) entry which is preliminary data.</text>
</comment>
<evidence type="ECO:0000256" key="4">
    <source>
        <dbReference type="ARBA" id="ARBA00022723"/>
    </source>
</evidence>
<dbReference type="GO" id="GO:0046872">
    <property type="term" value="F:metal ion binding"/>
    <property type="evidence" value="ECO:0007669"/>
    <property type="project" value="UniProtKB-KW"/>
</dbReference>
<comment type="subunit">
    <text evidence="7">Homodimer.</text>
</comment>
<comment type="cofactor">
    <cofactor evidence="7">
        <name>a divalent metal cation</name>
        <dbReference type="ChEBI" id="CHEBI:60240"/>
    </cofactor>
    <text evidence="7">Binds 1 divalent metal cation per subunit.</text>
</comment>
<dbReference type="EMBL" id="VLTM01000094">
    <property type="protein sequence ID" value="KAA0154188.1"/>
    <property type="molecule type" value="Genomic_DNA"/>
</dbReference>
<evidence type="ECO:0000256" key="3">
    <source>
        <dbReference type="ARBA" id="ARBA00022694"/>
    </source>
</evidence>
<keyword evidence="7" id="KW-0496">Mitochondrion</keyword>
<dbReference type="PRINTS" id="PR00789">
    <property type="entry name" value="OSIALOPTASE"/>
</dbReference>
<evidence type="ECO:0000256" key="5">
    <source>
        <dbReference type="ARBA" id="ARBA00023315"/>
    </source>
</evidence>
<dbReference type="InterPro" id="IPR043129">
    <property type="entry name" value="ATPase_NBD"/>
</dbReference>
<dbReference type="Pfam" id="PF00814">
    <property type="entry name" value="TsaD"/>
    <property type="match status" value="2"/>
</dbReference>
<dbReference type="Proteomes" id="UP000323011">
    <property type="component" value="Unassembled WGS sequence"/>
</dbReference>
<keyword evidence="4 7" id="KW-0479">Metal-binding</keyword>
<evidence type="ECO:0000313" key="13">
    <source>
        <dbReference type="Proteomes" id="UP000325113"/>
    </source>
</evidence>
<dbReference type="GO" id="GO:0002949">
    <property type="term" value="P:tRNA threonylcarbamoyladenosine modification"/>
    <property type="evidence" value="ECO:0007669"/>
    <property type="project" value="UniProtKB-UniRule"/>
</dbReference>
<keyword evidence="12" id="KW-1185">Reference proteome</keyword>
<dbReference type="PANTHER" id="PTHR11735">
    <property type="entry name" value="TRNA N6-ADENOSINE THREONYLCARBAMOYLTRANSFERASE"/>
    <property type="match status" value="1"/>
</dbReference>
<comment type="catalytic activity">
    <reaction evidence="6 7">
        <text>L-threonylcarbamoyladenylate + adenosine(37) in tRNA = N(6)-L-threonylcarbamoyladenosine(37) in tRNA + AMP + H(+)</text>
        <dbReference type="Rhea" id="RHEA:37059"/>
        <dbReference type="Rhea" id="RHEA-COMP:10162"/>
        <dbReference type="Rhea" id="RHEA-COMP:10163"/>
        <dbReference type="ChEBI" id="CHEBI:15378"/>
        <dbReference type="ChEBI" id="CHEBI:73682"/>
        <dbReference type="ChEBI" id="CHEBI:74411"/>
        <dbReference type="ChEBI" id="CHEBI:74418"/>
        <dbReference type="ChEBI" id="CHEBI:456215"/>
        <dbReference type="EC" id="2.3.1.234"/>
    </reaction>
</comment>
<keyword evidence="2 7" id="KW-0808">Transferase</keyword>
<keyword evidence="5 7" id="KW-0012">Acyltransferase</keyword>
<organism evidence="11 13">
    <name type="scientific">Cafeteria roenbergensis</name>
    <name type="common">Marine flagellate</name>
    <dbReference type="NCBI Taxonomy" id="33653"/>
    <lineage>
        <taxon>Eukaryota</taxon>
        <taxon>Sar</taxon>
        <taxon>Stramenopiles</taxon>
        <taxon>Bigyra</taxon>
        <taxon>Opalozoa</taxon>
        <taxon>Bicosoecida</taxon>
        <taxon>Cafeteriaceae</taxon>
        <taxon>Cafeteria</taxon>
    </lineage>
</organism>
<evidence type="ECO:0000256" key="1">
    <source>
        <dbReference type="ARBA" id="ARBA00012156"/>
    </source>
</evidence>
<evidence type="ECO:0000259" key="9">
    <source>
        <dbReference type="Pfam" id="PF00814"/>
    </source>
</evidence>
<dbReference type="InterPro" id="IPR000905">
    <property type="entry name" value="Gcp-like_dom"/>
</dbReference>
<name>A0A5A8CN74_CAFRO</name>
<dbReference type="EC" id="2.3.1.234" evidence="1"/>
<dbReference type="GO" id="GO:0005739">
    <property type="term" value="C:mitochondrion"/>
    <property type="evidence" value="ECO:0007669"/>
    <property type="project" value="UniProtKB-SubCell"/>
</dbReference>
<evidence type="ECO:0000313" key="12">
    <source>
        <dbReference type="Proteomes" id="UP000323011"/>
    </source>
</evidence>
<dbReference type="PANTHER" id="PTHR11735:SF6">
    <property type="entry name" value="TRNA N6-ADENOSINE THREONYLCARBAMOYLTRANSFERASE, MITOCHONDRIAL"/>
    <property type="match status" value="1"/>
</dbReference>
<dbReference type="EMBL" id="VLTN01000040">
    <property type="protein sequence ID" value="KAA0149729.1"/>
    <property type="molecule type" value="Genomic_DNA"/>
</dbReference>
<evidence type="ECO:0000256" key="7">
    <source>
        <dbReference type="HAMAP-Rule" id="MF_03179"/>
    </source>
</evidence>
<dbReference type="Proteomes" id="UP000325113">
    <property type="component" value="Unassembled WGS sequence"/>
</dbReference>
<evidence type="ECO:0000256" key="8">
    <source>
        <dbReference type="SAM" id="MobiDB-lite"/>
    </source>
</evidence>
<proteinExistence type="inferred from homology"/>
<reference evidence="12 13" key="1">
    <citation type="submission" date="2019-07" db="EMBL/GenBank/DDBJ databases">
        <title>Genomes of Cafeteria roenbergensis.</title>
        <authorList>
            <person name="Fischer M.G."/>
            <person name="Hackl T."/>
            <person name="Roman M."/>
        </authorList>
    </citation>
    <scope>NUCLEOTIDE SEQUENCE [LARGE SCALE GENOMIC DNA]</scope>
    <source>
        <strain evidence="10 12">BVI</strain>
        <strain evidence="11 13">Cflag</strain>
    </source>
</reference>
<feature type="domain" description="Gcp-like" evidence="9">
    <location>
        <begin position="80"/>
        <end position="235"/>
    </location>
</feature>
<protein>
    <recommendedName>
        <fullName evidence="1">N(6)-L-threonylcarbamoyladenine synthase</fullName>
        <ecNumber evidence="1">2.3.1.234</ecNumber>
    </recommendedName>
</protein>
<evidence type="ECO:0000256" key="6">
    <source>
        <dbReference type="ARBA" id="ARBA00048117"/>
    </source>
</evidence>
<dbReference type="HAMAP" id="MF_01445">
    <property type="entry name" value="TsaD"/>
    <property type="match status" value="1"/>
</dbReference>
<feature type="domain" description="Gcp-like" evidence="9">
    <location>
        <begin position="318"/>
        <end position="463"/>
    </location>
</feature>
<keyword evidence="3 7" id="KW-0819">tRNA processing</keyword>
<feature type="compositionally biased region" description="Gly residues" evidence="8">
    <location>
        <begin position="255"/>
        <end position="265"/>
    </location>
</feature>
<comment type="subcellular location">
    <subcellularLocation>
        <location evidence="7">Mitochondrion</location>
    </subcellularLocation>
</comment>
<dbReference type="InterPro" id="IPR022450">
    <property type="entry name" value="TsaD"/>
</dbReference>
<evidence type="ECO:0000256" key="2">
    <source>
        <dbReference type="ARBA" id="ARBA00022679"/>
    </source>
</evidence>
<dbReference type="AlphaFoldDB" id="A0A5A8CN74"/>
<sequence length="535" mass="53553">MRRALASRGHAARLARGLAGSADALTHVDTALLDRSRKLAPPGPVRCPTVLGIETSCDDTGVAIVRSSTASAGGFLEGEVTSDFLASQFDLHATYGGVVPRLAARAHEANLPLGLRHAETSSGLAGGLADVDAVAVTAGPGLAICLRHGFAAAVQLAERLRVPLVKVNHLEAHVLAATLAAPEMRFPFLVLLASGGHTMLVLAKSLGLGGFTVLSTTLDDSLGEAFDKVARAVRVGDHCAADAGLNADDPSRAGAGAGADSGAGAGAGSGATVARTLTMAEAAAAGGECDLRGVVETSKGPPVGPSRDDGETVAGHLGAALERLAADGDADAVPLPVPLRGGGGKHRGRAAFSFAGLKSAVVRVCESPGVDVREREVAAAIAASFQRSAVTHVSDQLRLALAACDAGAVEGGAASLGALVVCGGVAANSSVRAAVAAAAAEFGVPVFAPPPRLCTDNAVMVAWAAARKLHSSEPAALADACWEADFSPRWAPGDRQPVYVPKLRGPLRDQAARREAAAAAVAAAAAEAADDRSAR</sequence>
<evidence type="ECO:0000313" key="11">
    <source>
        <dbReference type="EMBL" id="KAA0154188.1"/>
    </source>
</evidence>
<feature type="region of interest" description="Disordered" evidence="8">
    <location>
        <begin position="246"/>
        <end position="265"/>
    </location>
</feature>
<dbReference type="SUPFAM" id="SSF53067">
    <property type="entry name" value="Actin-like ATPase domain"/>
    <property type="match status" value="1"/>
</dbReference>